<gene>
    <name evidence="1" type="ORF">AMELA_G00036270</name>
</gene>
<sequence length="95" mass="10428">ASGSFQSPSPRAARGADIALIPTRSLFGCYSQPTHRQAVDTSSRAHLRHPCLFLYPHAASSSGRFRFPQFTGARVERSRAPLKWANLLCADGEEK</sequence>
<reference evidence="1 2" key="1">
    <citation type="submission" date="2020-02" db="EMBL/GenBank/DDBJ databases">
        <title>A chromosome-scale genome assembly of the black bullhead catfish (Ameiurus melas).</title>
        <authorList>
            <person name="Wen M."/>
            <person name="Zham M."/>
            <person name="Cabau C."/>
            <person name="Klopp C."/>
            <person name="Donnadieu C."/>
            <person name="Roques C."/>
            <person name="Bouchez O."/>
            <person name="Lampietro C."/>
            <person name="Jouanno E."/>
            <person name="Herpin A."/>
            <person name="Louis A."/>
            <person name="Berthelot C."/>
            <person name="Parey E."/>
            <person name="Roest-Crollius H."/>
            <person name="Braasch I."/>
            <person name="Postlethwait J."/>
            <person name="Robinson-Rechavi M."/>
            <person name="Echchiki A."/>
            <person name="Begum T."/>
            <person name="Montfort J."/>
            <person name="Schartl M."/>
            <person name="Bobe J."/>
            <person name="Guiguen Y."/>
        </authorList>
    </citation>
    <scope>NUCLEOTIDE SEQUENCE [LARGE SCALE GENOMIC DNA]</scope>
    <source>
        <strain evidence="1">M_S1</strain>
        <tissue evidence="1">Blood</tissue>
    </source>
</reference>
<keyword evidence="2" id="KW-1185">Reference proteome</keyword>
<accession>A0A7J6B8K3</accession>
<dbReference type="AlphaFoldDB" id="A0A7J6B8K3"/>
<dbReference type="EMBL" id="JAAGNN010000003">
    <property type="protein sequence ID" value="KAF4091382.1"/>
    <property type="molecule type" value="Genomic_DNA"/>
</dbReference>
<organism evidence="1 2">
    <name type="scientific">Ameiurus melas</name>
    <name type="common">Black bullhead</name>
    <name type="synonym">Silurus melas</name>
    <dbReference type="NCBI Taxonomy" id="219545"/>
    <lineage>
        <taxon>Eukaryota</taxon>
        <taxon>Metazoa</taxon>
        <taxon>Chordata</taxon>
        <taxon>Craniata</taxon>
        <taxon>Vertebrata</taxon>
        <taxon>Euteleostomi</taxon>
        <taxon>Actinopterygii</taxon>
        <taxon>Neopterygii</taxon>
        <taxon>Teleostei</taxon>
        <taxon>Ostariophysi</taxon>
        <taxon>Siluriformes</taxon>
        <taxon>Ictaluridae</taxon>
        <taxon>Ameiurus</taxon>
    </lineage>
</organism>
<name>A0A7J6B8K3_AMEME</name>
<proteinExistence type="predicted"/>
<evidence type="ECO:0000313" key="1">
    <source>
        <dbReference type="EMBL" id="KAF4091382.1"/>
    </source>
</evidence>
<evidence type="ECO:0000313" key="2">
    <source>
        <dbReference type="Proteomes" id="UP000593565"/>
    </source>
</evidence>
<protein>
    <submittedName>
        <fullName evidence="1">Uncharacterized protein</fullName>
    </submittedName>
</protein>
<dbReference type="Proteomes" id="UP000593565">
    <property type="component" value="Unassembled WGS sequence"/>
</dbReference>
<comment type="caution">
    <text evidence="1">The sequence shown here is derived from an EMBL/GenBank/DDBJ whole genome shotgun (WGS) entry which is preliminary data.</text>
</comment>
<feature type="non-terminal residue" evidence="1">
    <location>
        <position position="1"/>
    </location>
</feature>